<dbReference type="InterPro" id="IPR037051">
    <property type="entry name" value="4-carb_acid_sugar_kinase_N_sf"/>
</dbReference>
<evidence type="ECO:0000259" key="8">
    <source>
        <dbReference type="Pfam" id="PF17042"/>
    </source>
</evidence>
<dbReference type="InterPro" id="IPR042213">
    <property type="entry name" value="NBD_C_sf"/>
</dbReference>
<evidence type="ECO:0000256" key="6">
    <source>
        <dbReference type="ARBA" id="ARBA00023277"/>
    </source>
</evidence>
<evidence type="ECO:0000256" key="1">
    <source>
        <dbReference type="ARBA" id="ARBA00005715"/>
    </source>
</evidence>
<keyword evidence="2" id="KW-0808">Transferase</keyword>
<dbReference type="Gene3D" id="3.40.980.20">
    <property type="entry name" value="Four-carbon acid sugar kinase, nucleotide binding domain"/>
    <property type="match status" value="1"/>
</dbReference>
<sequence length="419" mass="43448">MDRRYVIIADDLTGANDAGIQFLKAGYSSSVTLDPAALGTLEEDGAAVLDTESRNIPEEEAAALLEKALPHLAPLKGKGIFFKKVDSTLRGNIRAETSVLRDGLGFSLTVFAPAYPGNRRTAVNGLLLLDGVPVAETEMGRDPRKPAATSSLAECLQGKEIAGARQVSLDEIRKGMVPAILERAGFRRNFCFDSETEEDLELIARSVLASVPAEDVLWVGSAGLAGALVSSVRPVLLVVVSLSPRSVLQAGHVIKKGMAAPVPADIGALLSDGPGEAERLAREAAVLLRQGKNVLLTSSLEEQQVKAGRNADAGERICAVLADAVSRILAACGAGGVFVTGGEAAIHVVRALGGRGVSLVGEVEPGIPLVRLIGGPLEGLPLITKAGGFGAPETMERCIGVLSAFRGKKNSKSEVTAGS</sequence>
<evidence type="ECO:0000313" key="10">
    <source>
        <dbReference type="Proteomes" id="UP000295066"/>
    </source>
</evidence>
<dbReference type="Pfam" id="PF17042">
    <property type="entry name" value="NBD_C"/>
    <property type="match status" value="1"/>
</dbReference>
<proteinExistence type="inferred from homology"/>
<evidence type="ECO:0000256" key="5">
    <source>
        <dbReference type="ARBA" id="ARBA00022840"/>
    </source>
</evidence>
<keyword evidence="6" id="KW-0119">Carbohydrate metabolism</keyword>
<keyword evidence="4" id="KW-0418">Kinase</keyword>
<dbReference type="Gene3D" id="3.40.50.10840">
    <property type="entry name" value="Putative sugar-binding, N-terminal domain"/>
    <property type="match status" value="1"/>
</dbReference>
<protein>
    <submittedName>
        <fullName evidence="9">Uncharacterized protein YgbK (DUF1537 family)</fullName>
    </submittedName>
</protein>
<name>A0A4V3HHF3_9BACT</name>
<keyword evidence="10" id="KW-1185">Reference proteome</keyword>
<evidence type="ECO:0000256" key="3">
    <source>
        <dbReference type="ARBA" id="ARBA00022741"/>
    </source>
</evidence>
<gene>
    <name evidence="9" type="ORF">C8D99_101147</name>
</gene>
<dbReference type="SUPFAM" id="SSF142764">
    <property type="entry name" value="YgbK-like"/>
    <property type="match status" value="1"/>
</dbReference>
<feature type="domain" description="Four-carbon acid sugar kinase nucleotide binding" evidence="8">
    <location>
        <begin position="236"/>
        <end position="395"/>
    </location>
</feature>
<reference evidence="9 10" key="1">
    <citation type="submission" date="2019-03" db="EMBL/GenBank/DDBJ databases">
        <title>Genomic Encyclopedia of Type Strains, Phase IV (KMG-IV): sequencing the most valuable type-strain genomes for metagenomic binning, comparative biology and taxonomic classification.</title>
        <authorList>
            <person name="Goeker M."/>
        </authorList>
    </citation>
    <scope>NUCLEOTIDE SEQUENCE [LARGE SCALE GENOMIC DNA]</scope>
    <source>
        <strain evidence="9 10">DSM 25964</strain>
    </source>
</reference>
<dbReference type="AlphaFoldDB" id="A0A4V3HHF3"/>
<evidence type="ECO:0000259" key="7">
    <source>
        <dbReference type="Pfam" id="PF07005"/>
    </source>
</evidence>
<keyword evidence="3" id="KW-0547">Nucleotide-binding</keyword>
<dbReference type="RefSeq" id="WP_133955330.1">
    <property type="nucleotide sequence ID" value="NZ_SORI01000001.1"/>
</dbReference>
<dbReference type="OrthoDB" id="9778478at2"/>
<comment type="caution">
    <text evidence="9">The sequence shown here is derived from an EMBL/GenBank/DDBJ whole genome shotgun (WGS) entry which is preliminary data.</text>
</comment>
<dbReference type="EMBL" id="SORI01000001">
    <property type="protein sequence ID" value="TDY65001.1"/>
    <property type="molecule type" value="Genomic_DNA"/>
</dbReference>
<dbReference type="GO" id="GO:0016301">
    <property type="term" value="F:kinase activity"/>
    <property type="evidence" value="ECO:0007669"/>
    <property type="project" value="UniProtKB-KW"/>
</dbReference>
<keyword evidence="5" id="KW-0067">ATP-binding</keyword>
<dbReference type="Pfam" id="PF07005">
    <property type="entry name" value="SBD_N"/>
    <property type="match status" value="1"/>
</dbReference>
<organism evidence="9 10">
    <name type="scientific">Aminivibrio pyruvatiphilus</name>
    <dbReference type="NCBI Taxonomy" id="1005740"/>
    <lineage>
        <taxon>Bacteria</taxon>
        <taxon>Thermotogati</taxon>
        <taxon>Synergistota</taxon>
        <taxon>Synergistia</taxon>
        <taxon>Synergistales</taxon>
        <taxon>Aminobacteriaceae</taxon>
        <taxon>Aminivibrio</taxon>
    </lineage>
</organism>
<dbReference type="InterPro" id="IPR010737">
    <property type="entry name" value="4-carb_acid_sugar_kinase_N"/>
</dbReference>
<accession>A0A4V3HHF3</accession>
<dbReference type="InterPro" id="IPR031475">
    <property type="entry name" value="NBD_C"/>
</dbReference>
<dbReference type="Proteomes" id="UP000295066">
    <property type="component" value="Unassembled WGS sequence"/>
</dbReference>
<evidence type="ECO:0000256" key="4">
    <source>
        <dbReference type="ARBA" id="ARBA00022777"/>
    </source>
</evidence>
<feature type="domain" description="Four-carbon acid sugar kinase N-terminal" evidence="7">
    <location>
        <begin position="5"/>
        <end position="228"/>
    </location>
</feature>
<comment type="similarity">
    <text evidence="1">Belongs to the four-carbon acid sugar kinase family.</text>
</comment>
<dbReference type="GO" id="GO:0005524">
    <property type="term" value="F:ATP binding"/>
    <property type="evidence" value="ECO:0007669"/>
    <property type="project" value="UniProtKB-KW"/>
</dbReference>
<evidence type="ECO:0000313" key="9">
    <source>
        <dbReference type="EMBL" id="TDY65001.1"/>
    </source>
</evidence>
<evidence type="ECO:0000256" key="2">
    <source>
        <dbReference type="ARBA" id="ARBA00022679"/>
    </source>
</evidence>